<name>A0A8H7SQZ2_9FUNG</name>
<proteinExistence type="predicted"/>
<accession>A0A8H7SQZ2</accession>
<protein>
    <submittedName>
        <fullName evidence="1">Uncharacterized protein</fullName>
    </submittedName>
</protein>
<reference evidence="1" key="1">
    <citation type="submission" date="2021-01" db="EMBL/GenBank/DDBJ databases">
        <title>Metabolic potential, ecology and presence of endohyphal bacteria is reflected in genomic diversity of Mucoromycotina.</title>
        <authorList>
            <person name="Muszewska A."/>
            <person name="Okrasinska A."/>
            <person name="Steczkiewicz K."/>
            <person name="Drgas O."/>
            <person name="Orlowska M."/>
            <person name="Perlinska-Lenart U."/>
            <person name="Aleksandrzak-Piekarczyk T."/>
            <person name="Szatraj K."/>
            <person name="Zielenkiewicz U."/>
            <person name="Pilsyk S."/>
            <person name="Malc E."/>
            <person name="Mieczkowski P."/>
            <person name="Kruszewska J.S."/>
            <person name="Biernat P."/>
            <person name="Pawlowska J."/>
        </authorList>
    </citation>
    <scope>NUCLEOTIDE SEQUENCE</scope>
    <source>
        <strain evidence="1">WA0000018081</strain>
    </source>
</reference>
<dbReference type="AlphaFoldDB" id="A0A8H7SQZ2"/>
<dbReference type="Proteomes" id="UP000613177">
    <property type="component" value="Unassembled WGS sequence"/>
</dbReference>
<comment type="caution">
    <text evidence="1">The sequence shown here is derived from an EMBL/GenBank/DDBJ whole genome shotgun (WGS) entry which is preliminary data.</text>
</comment>
<sequence length="459" mass="52925">MNNFFDLGNLNNCTFEKYIEILDPETLEDVNNAKLQYCLELDKISLSDIGETERKAIGRLRKEAKKKKQKIESSVPTASTSSTQKIISSDNDLLYRVESEEDIWNLWYNFVKECKNNDNMHSFSLEKIGIIQCGYTVKMRSCFIPELYPLLVVKPTIIDPCKNLNEKLIDVFESETINNFKSSLKRFKKENVENEEAVFISKIFKLLINGSMDEKKLKLINKRESNLSYYLIWPLMEAVSSKVSFEVGEYKLVAIHNEIIRRNDDILKNLNYNADDCHTCHINKKYIELSLLEISSKFSEKNEAKFTKDHVKAGFGALAILQEIGHIFCFGSLETFSSILVYFVHVMGDKIRLWSLELVSAGVCVMDLIHTATIPTEVDDEVNLRELVRLLWTFRHGLELTMEKVNQLFREHKAVELSLAMEKSDVNEVSRNSIPSSFEKGCILKIKGDYIPGYEELQV</sequence>
<evidence type="ECO:0000313" key="1">
    <source>
        <dbReference type="EMBL" id="KAG2233989.1"/>
    </source>
</evidence>
<dbReference type="EMBL" id="JAEPRE010000064">
    <property type="protein sequence ID" value="KAG2233989.1"/>
    <property type="molecule type" value="Genomic_DNA"/>
</dbReference>
<keyword evidence="2" id="KW-1185">Reference proteome</keyword>
<evidence type="ECO:0000313" key="2">
    <source>
        <dbReference type="Proteomes" id="UP000613177"/>
    </source>
</evidence>
<organism evidence="1 2">
    <name type="scientific">Thamnidium elegans</name>
    <dbReference type="NCBI Taxonomy" id="101142"/>
    <lineage>
        <taxon>Eukaryota</taxon>
        <taxon>Fungi</taxon>
        <taxon>Fungi incertae sedis</taxon>
        <taxon>Mucoromycota</taxon>
        <taxon>Mucoromycotina</taxon>
        <taxon>Mucoromycetes</taxon>
        <taxon>Mucorales</taxon>
        <taxon>Mucorineae</taxon>
        <taxon>Mucoraceae</taxon>
        <taxon>Thamnidium</taxon>
    </lineage>
</organism>
<gene>
    <name evidence="1" type="ORF">INT48_006481</name>
</gene>